<evidence type="ECO:0000256" key="3">
    <source>
        <dbReference type="ARBA" id="ARBA00022806"/>
    </source>
</evidence>
<dbReference type="InterPro" id="IPR027417">
    <property type="entry name" value="P-loop_NTPase"/>
</dbReference>
<dbReference type="GO" id="GO:0005829">
    <property type="term" value="C:cytosol"/>
    <property type="evidence" value="ECO:0007669"/>
    <property type="project" value="TreeGrafter"/>
</dbReference>
<dbReference type="PANTHER" id="PTHR47959">
    <property type="entry name" value="ATP-DEPENDENT RNA HELICASE RHLE-RELATED"/>
    <property type="match status" value="1"/>
</dbReference>
<dbReference type="EC" id="3.6.4.13" evidence="8"/>
<dbReference type="GO" id="GO:0016787">
    <property type="term" value="F:hydrolase activity"/>
    <property type="evidence" value="ECO:0007669"/>
    <property type="project" value="UniProtKB-KW"/>
</dbReference>
<dbReference type="CDD" id="cd00268">
    <property type="entry name" value="DEADc"/>
    <property type="match status" value="1"/>
</dbReference>
<gene>
    <name evidence="8" type="ORF">HELGO_WM29874</name>
</gene>
<proteinExistence type="predicted"/>
<sequence>MTFKEFNFKDTLNQAIDDIGFKEPSPVQADVIPHILAGKDLIAQVHIGTGKTAAFGLPVIQQMVGGKGIEALILAPTIELAVQVSDELFHFGEPAGLTTTTVYGGTPYDEQVERINQANIIVATPGRLQDLLQSKQITINPAFVILDDADQMLEMGLEEQIKNIFKFLPAERQTLIFSATMPEEVKTLGEEVLNNPVSVDCSQRENI</sequence>
<evidence type="ECO:0000256" key="5">
    <source>
        <dbReference type="PROSITE-ProRule" id="PRU00552"/>
    </source>
</evidence>
<evidence type="ECO:0000259" key="6">
    <source>
        <dbReference type="PROSITE" id="PS51192"/>
    </source>
</evidence>
<reference evidence="8" key="1">
    <citation type="submission" date="2020-01" db="EMBL/GenBank/DDBJ databases">
        <authorList>
            <person name="Meier V. D."/>
            <person name="Meier V D."/>
        </authorList>
    </citation>
    <scope>NUCLEOTIDE SEQUENCE</scope>
    <source>
        <strain evidence="8">HLG_WM_MAG_06</strain>
    </source>
</reference>
<evidence type="ECO:0000256" key="2">
    <source>
        <dbReference type="ARBA" id="ARBA00022801"/>
    </source>
</evidence>
<dbReference type="EMBL" id="CACVAP010000013">
    <property type="protein sequence ID" value="CAA6799116.1"/>
    <property type="molecule type" value="Genomic_DNA"/>
</dbReference>
<dbReference type="AlphaFoldDB" id="A0A6S6RU46"/>
<feature type="domain" description="Helicase ATP-binding" evidence="6">
    <location>
        <begin position="32"/>
        <end position="199"/>
    </location>
</feature>
<dbReference type="GO" id="GO:0005524">
    <property type="term" value="F:ATP binding"/>
    <property type="evidence" value="ECO:0007669"/>
    <property type="project" value="UniProtKB-KW"/>
</dbReference>
<keyword evidence="2 8" id="KW-0378">Hydrolase</keyword>
<dbReference type="PANTHER" id="PTHR47959:SF1">
    <property type="entry name" value="ATP-DEPENDENT RNA HELICASE DBPA"/>
    <property type="match status" value="1"/>
</dbReference>
<dbReference type="InterPro" id="IPR011545">
    <property type="entry name" value="DEAD/DEAH_box_helicase_dom"/>
</dbReference>
<evidence type="ECO:0000259" key="7">
    <source>
        <dbReference type="PROSITE" id="PS51195"/>
    </source>
</evidence>
<dbReference type="PROSITE" id="PS51192">
    <property type="entry name" value="HELICASE_ATP_BIND_1"/>
    <property type="match status" value="1"/>
</dbReference>
<dbReference type="SUPFAM" id="SSF52540">
    <property type="entry name" value="P-loop containing nucleoside triphosphate hydrolases"/>
    <property type="match status" value="1"/>
</dbReference>
<dbReference type="GO" id="GO:0003676">
    <property type="term" value="F:nucleic acid binding"/>
    <property type="evidence" value="ECO:0007669"/>
    <property type="project" value="InterPro"/>
</dbReference>
<dbReference type="GO" id="GO:0003724">
    <property type="term" value="F:RNA helicase activity"/>
    <property type="evidence" value="ECO:0007669"/>
    <property type="project" value="UniProtKB-EC"/>
</dbReference>
<dbReference type="InterPro" id="IPR050079">
    <property type="entry name" value="DEAD_box_RNA_helicase"/>
</dbReference>
<feature type="short sequence motif" description="Q motif" evidence="5">
    <location>
        <begin position="1"/>
        <end position="29"/>
    </location>
</feature>
<dbReference type="Gene3D" id="3.40.50.300">
    <property type="entry name" value="P-loop containing nucleotide triphosphate hydrolases"/>
    <property type="match status" value="1"/>
</dbReference>
<name>A0A6S6RU46_9BACT</name>
<evidence type="ECO:0000313" key="8">
    <source>
        <dbReference type="EMBL" id="CAA6799116.1"/>
    </source>
</evidence>
<keyword evidence="4" id="KW-0067">ATP-binding</keyword>
<protein>
    <submittedName>
        <fullName evidence="8">DEAD-box ATP-dependent RNA helicase CshA (EC)</fullName>
        <ecNumber evidence="8">3.6.4.13</ecNumber>
    </submittedName>
</protein>
<keyword evidence="1" id="KW-0547">Nucleotide-binding</keyword>
<organism evidence="8">
    <name type="scientific">uncultured Sulfurovum sp</name>
    <dbReference type="NCBI Taxonomy" id="269237"/>
    <lineage>
        <taxon>Bacteria</taxon>
        <taxon>Pseudomonadati</taxon>
        <taxon>Campylobacterota</taxon>
        <taxon>Epsilonproteobacteria</taxon>
        <taxon>Campylobacterales</taxon>
        <taxon>Sulfurovaceae</taxon>
        <taxon>Sulfurovum</taxon>
        <taxon>environmental samples</taxon>
    </lineage>
</organism>
<dbReference type="SMART" id="SM00487">
    <property type="entry name" value="DEXDc"/>
    <property type="match status" value="1"/>
</dbReference>
<evidence type="ECO:0000256" key="1">
    <source>
        <dbReference type="ARBA" id="ARBA00022741"/>
    </source>
</evidence>
<dbReference type="InterPro" id="IPR014001">
    <property type="entry name" value="Helicase_ATP-bd"/>
</dbReference>
<dbReference type="PROSITE" id="PS51195">
    <property type="entry name" value="Q_MOTIF"/>
    <property type="match status" value="1"/>
</dbReference>
<dbReference type="Pfam" id="PF00270">
    <property type="entry name" value="DEAD"/>
    <property type="match status" value="1"/>
</dbReference>
<accession>A0A6S6RU46</accession>
<feature type="domain" description="DEAD-box RNA helicase Q" evidence="7">
    <location>
        <begin position="1"/>
        <end position="29"/>
    </location>
</feature>
<dbReference type="InterPro" id="IPR014014">
    <property type="entry name" value="RNA_helicase_DEAD_Q_motif"/>
</dbReference>
<keyword evidence="3 8" id="KW-0347">Helicase</keyword>
<dbReference type="InterPro" id="IPR044742">
    <property type="entry name" value="DEAD/DEAH_RhlB"/>
</dbReference>
<evidence type="ECO:0000256" key="4">
    <source>
        <dbReference type="ARBA" id="ARBA00022840"/>
    </source>
</evidence>